<dbReference type="EMBL" id="GGEC01048323">
    <property type="protein sequence ID" value="MBX28807.1"/>
    <property type="molecule type" value="Transcribed_RNA"/>
</dbReference>
<reference evidence="1" key="1">
    <citation type="submission" date="2018-02" db="EMBL/GenBank/DDBJ databases">
        <title>Rhizophora mucronata_Transcriptome.</title>
        <authorList>
            <person name="Meera S.P."/>
            <person name="Sreeshan A."/>
            <person name="Augustine A."/>
        </authorList>
    </citation>
    <scope>NUCLEOTIDE SEQUENCE</scope>
    <source>
        <tissue evidence="1">Leaf</tissue>
    </source>
</reference>
<proteinExistence type="predicted"/>
<protein>
    <submittedName>
        <fullName evidence="1">Uncharacterized protein MANES_05G042100</fullName>
    </submittedName>
</protein>
<name>A0A2P2MF32_RHIMU</name>
<evidence type="ECO:0000313" key="1">
    <source>
        <dbReference type="EMBL" id="MBX28807.1"/>
    </source>
</evidence>
<accession>A0A2P2MF32</accession>
<sequence length="69" mass="8239">MSIMHPMNDPKERKVDKLYNTYDALEKSRRRKTYLPHNKATTFSRIYKSKRESCLSSPCCWGHLFNQIS</sequence>
<organism evidence="1">
    <name type="scientific">Rhizophora mucronata</name>
    <name type="common">Asiatic mangrove</name>
    <dbReference type="NCBI Taxonomy" id="61149"/>
    <lineage>
        <taxon>Eukaryota</taxon>
        <taxon>Viridiplantae</taxon>
        <taxon>Streptophyta</taxon>
        <taxon>Embryophyta</taxon>
        <taxon>Tracheophyta</taxon>
        <taxon>Spermatophyta</taxon>
        <taxon>Magnoliopsida</taxon>
        <taxon>eudicotyledons</taxon>
        <taxon>Gunneridae</taxon>
        <taxon>Pentapetalae</taxon>
        <taxon>rosids</taxon>
        <taxon>fabids</taxon>
        <taxon>Malpighiales</taxon>
        <taxon>Rhizophoraceae</taxon>
        <taxon>Rhizophora</taxon>
    </lineage>
</organism>
<dbReference type="AlphaFoldDB" id="A0A2P2MF32"/>